<evidence type="ECO:0000256" key="1">
    <source>
        <dbReference type="ARBA" id="ARBA00022649"/>
    </source>
</evidence>
<organism evidence="2 3">
    <name type="scientific">Desulfonema magnum</name>
    <dbReference type="NCBI Taxonomy" id="45655"/>
    <lineage>
        <taxon>Bacteria</taxon>
        <taxon>Pseudomonadati</taxon>
        <taxon>Thermodesulfobacteriota</taxon>
        <taxon>Desulfobacteria</taxon>
        <taxon>Desulfobacterales</taxon>
        <taxon>Desulfococcaceae</taxon>
        <taxon>Desulfonema</taxon>
    </lineage>
</organism>
<keyword evidence="3" id="KW-1185">Reference proteome</keyword>
<name>A0A975BU00_9BACT</name>
<evidence type="ECO:0000313" key="2">
    <source>
        <dbReference type="EMBL" id="QTA91790.1"/>
    </source>
</evidence>
<dbReference type="Pfam" id="PF05016">
    <property type="entry name" value="ParE_toxin"/>
    <property type="match status" value="1"/>
</dbReference>
<dbReference type="EMBL" id="CP061800">
    <property type="protein sequence ID" value="QTA91790.1"/>
    <property type="molecule type" value="Genomic_DNA"/>
</dbReference>
<dbReference type="RefSeq" id="WP_207679418.1">
    <property type="nucleotide sequence ID" value="NZ_CP061800.1"/>
</dbReference>
<proteinExistence type="predicted"/>
<keyword evidence="1" id="KW-1277">Toxin-antitoxin system</keyword>
<dbReference type="Gene3D" id="3.30.2310.20">
    <property type="entry name" value="RelE-like"/>
    <property type="match status" value="1"/>
</dbReference>
<dbReference type="InterPro" id="IPR035093">
    <property type="entry name" value="RelE/ParE_toxin_dom_sf"/>
</dbReference>
<protein>
    <submittedName>
        <fullName evidence="2">Toxin-antitoxin system, toxin component, RelE/ParE-like</fullName>
    </submittedName>
</protein>
<accession>A0A975BU00</accession>
<dbReference type="AlphaFoldDB" id="A0A975BU00"/>
<dbReference type="Proteomes" id="UP000663722">
    <property type="component" value="Chromosome"/>
</dbReference>
<reference evidence="2" key="1">
    <citation type="journal article" date="2021" name="Microb. Physiol.">
        <title>Proteogenomic Insights into the Physiology of Marine, Sulfate-Reducing, Filamentous Desulfonema limicola and Desulfonema magnum.</title>
        <authorList>
            <person name="Schnaars V."/>
            <person name="Wohlbrand L."/>
            <person name="Scheve S."/>
            <person name="Hinrichs C."/>
            <person name="Reinhardt R."/>
            <person name="Rabus R."/>
        </authorList>
    </citation>
    <scope>NUCLEOTIDE SEQUENCE</scope>
    <source>
        <strain evidence="2">4be13</strain>
    </source>
</reference>
<gene>
    <name evidence="2" type="ORF">dnm_078640</name>
</gene>
<dbReference type="InterPro" id="IPR007712">
    <property type="entry name" value="RelE/ParE_toxin"/>
</dbReference>
<dbReference type="KEGG" id="dmm:dnm_078640"/>
<evidence type="ECO:0000313" key="3">
    <source>
        <dbReference type="Proteomes" id="UP000663722"/>
    </source>
</evidence>
<sequence>MTDKITIRPQALGEIEEAWWWYEGRREGLGDDFVLCVEESLEKISRDPKLYPVIHKKIRRAMIRRFPYGILYFVEKDQIVVVGVFHSSRNPKHWKNRA</sequence>